<dbReference type="InterPro" id="IPR045010">
    <property type="entry name" value="MDR_fam"/>
</dbReference>
<dbReference type="Proteomes" id="UP001149165">
    <property type="component" value="Unassembled WGS sequence"/>
</dbReference>
<reference evidence="3" key="1">
    <citation type="submission" date="2022-11" db="EMBL/GenBank/DDBJ databases">
        <authorList>
            <person name="Petersen C."/>
        </authorList>
    </citation>
    <scope>NUCLEOTIDE SEQUENCE</scope>
    <source>
        <strain evidence="3">IBT 30069</strain>
    </source>
</reference>
<evidence type="ECO:0000256" key="1">
    <source>
        <dbReference type="ARBA" id="ARBA00023002"/>
    </source>
</evidence>
<dbReference type="Pfam" id="PF00107">
    <property type="entry name" value="ADH_zinc_N"/>
    <property type="match status" value="1"/>
</dbReference>
<dbReference type="InterPro" id="IPR041694">
    <property type="entry name" value="ADH_N_2"/>
</dbReference>
<dbReference type="PANTHER" id="PTHR43205">
    <property type="entry name" value="PROSTAGLANDIN REDUCTASE"/>
    <property type="match status" value="1"/>
</dbReference>
<dbReference type="InterPro" id="IPR036291">
    <property type="entry name" value="NAD(P)-bd_dom_sf"/>
</dbReference>
<dbReference type="SUPFAM" id="SSF51735">
    <property type="entry name" value="NAD(P)-binding Rossmann-fold domains"/>
    <property type="match status" value="1"/>
</dbReference>
<dbReference type="CDD" id="cd05288">
    <property type="entry name" value="PGDH"/>
    <property type="match status" value="1"/>
</dbReference>
<proteinExistence type="predicted"/>
<dbReference type="OrthoDB" id="809632at2759"/>
<dbReference type="Gene3D" id="3.40.50.720">
    <property type="entry name" value="NAD(P)-binding Rossmann-like Domain"/>
    <property type="match status" value="1"/>
</dbReference>
<evidence type="ECO:0000259" key="2">
    <source>
        <dbReference type="SMART" id="SM00829"/>
    </source>
</evidence>
<dbReference type="AlphaFoldDB" id="A0A9W9FB44"/>
<evidence type="ECO:0000313" key="3">
    <source>
        <dbReference type="EMBL" id="KAJ5096957.1"/>
    </source>
</evidence>
<dbReference type="Gene3D" id="3.90.180.10">
    <property type="entry name" value="Medium-chain alcohol dehydrogenases, catalytic domain"/>
    <property type="match status" value="1"/>
</dbReference>
<dbReference type="Pfam" id="PF16884">
    <property type="entry name" value="ADH_N_2"/>
    <property type="match status" value="1"/>
</dbReference>
<name>A0A9W9FB44_9EURO</name>
<dbReference type="InterPro" id="IPR013149">
    <property type="entry name" value="ADH-like_C"/>
</dbReference>
<sequence length="344" mass="37154">MSNKQILYNKTPTPSIDPALNTGTFRLNTTPIPQDVPSDKLLVRTHYLSLDPAMRQWLTAKRSYIAPVAPKRNNARPKHCPDPQIGEWVVAGTGWQEYAILGAKEVEKVTLPPGGRPTDAMSVLGMTGLTAYFGMVEVGKPKSGDTVVVSGAAGATGSIAGQIAKIKGAKRVIGLAGSEEKCQFLVKELGFDAAVNYKDAQWKKKLKEVTPEYIDVFFDNTGGEILDACLARAARDSRFVICGAISQYNAAKPQGPTSFMQVIAQRVTIKGFIVFDFVKQYRSALQELASWLVEGKLKRKEHIVLGGLEGAPQGLVDLYAGANTGKMMVEVAPMSEALGPKSKL</sequence>
<dbReference type="FunFam" id="3.40.50.720:FF:000121">
    <property type="entry name" value="Prostaglandin reductase 2"/>
    <property type="match status" value="1"/>
</dbReference>
<gene>
    <name evidence="3" type="ORF">N7456_007678</name>
</gene>
<dbReference type="SMART" id="SM00829">
    <property type="entry name" value="PKS_ER"/>
    <property type="match status" value="1"/>
</dbReference>
<dbReference type="EMBL" id="JAPQKH010000005">
    <property type="protein sequence ID" value="KAJ5096957.1"/>
    <property type="molecule type" value="Genomic_DNA"/>
</dbReference>
<dbReference type="PANTHER" id="PTHR43205:SF42">
    <property type="entry name" value="ALCOHOL DEHYDROGENASE, ZINC-CONTAINING (AFU_ORTHOLOGUE AFUA_7G04530)"/>
    <property type="match status" value="1"/>
</dbReference>
<keyword evidence="1" id="KW-0560">Oxidoreductase</keyword>
<organism evidence="3 4">
    <name type="scientific">Penicillium angulare</name>
    <dbReference type="NCBI Taxonomy" id="116970"/>
    <lineage>
        <taxon>Eukaryota</taxon>
        <taxon>Fungi</taxon>
        <taxon>Dikarya</taxon>
        <taxon>Ascomycota</taxon>
        <taxon>Pezizomycotina</taxon>
        <taxon>Eurotiomycetes</taxon>
        <taxon>Eurotiomycetidae</taxon>
        <taxon>Eurotiales</taxon>
        <taxon>Aspergillaceae</taxon>
        <taxon>Penicillium</taxon>
    </lineage>
</organism>
<protein>
    <submittedName>
        <fullName evidence="3">Alcohol dehydrogenase superfamily zinc-type</fullName>
    </submittedName>
</protein>
<feature type="domain" description="Enoyl reductase (ER)" evidence="2">
    <location>
        <begin position="23"/>
        <end position="329"/>
    </location>
</feature>
<dbReference type="InterPro" id="IPR020843">
    <property type="entry name" value="ER"/>
</dbReference>
<reference evidence="3" key="2">
    <citation type="journal article" date="2023" name="IMA Fungus">
        <title>Comparative genomic study of the Penicillium genus elucidates a diverse pangenome and 15 lateral gene transfer events.</title>
        <authorList>
            <person name="Petersen C."/>
            <person name="Sorensen T."/>
            <person name="Nielsen M.R."/>
            <person name="Sondergaard T.E."/>
            <person name="Sorensen J.L."/>
            <person name="Fitzpatrick D.A."/>
            <person name="Frisvad J.C."/>
            <person name="Nielsen K.L."/>
        </authorList>
    </citation>
    <scope>NUCLEOTIDE SEQUENCE</scope>
    <source>
        <strain evidence="3">IBT 30069</strain>
    </source>
</reference>
<dbReference type="SUPFAM" id="SSF50129">
    <property type="entry name" value="GroES-like"/>
    <property type="match status" value="1"/>
</dbReference>
<comment type="caution">
    <text evidence="3">The sequence shown here is derived from an EMBL/GenBank/DDBJ whole genome shotgun (WGS) entry which is preliminary data.</text>
</comment>
<evidence type="ECO:0000313" key="4">
    <source>
        <dbReference type="Proteomes" id="UP001149165"/>
    </source>
</evidence>
<dbReference type="InterPro" id="IPR011032">
    <property type="entry name" value="GroES-like_sf"/>
</dbReference>
<keyword evidence="4" id="KW-1185">Reference proteome</keyword>
<dbReference type="GO" id="GO:0016628">
    <property type="term" value="F:oxidoreductase activity, acting on the CH-CH group of donors, NAD or NADP as acceptor"/>
    <property type="evidence" value="ECO:0007669"/>
    <property type="project" value="InterPro"/>
</dbReference>
<accession>A0A9W9FB44</accession>